<evidence type="ECO:0000313" key="3">
    <source>
        <dbReference type="Proteomes" id="UP000528457"/>
    </source>
</evidence>
<evidence type="ECO:0000256" key="1">
    <source>
        <dbReference type="SAM" id="MobiDB-lite"/>
    </source>
</evidence>
<reference evidence="2 3" key="1">
    <citation type="submission" date="2020-08" db="EMBL/GenBank/DDBJ databases">
        <title>Genomic Encyclopedia of Type Strains, Phase IV (KMG-IV): sequencing the most valuable type-strain genomes for metagenomic binning, comparative biology and taxonomic classification.</title>
        <authorList>
            <person name="Goeker M."/>
        </authorList>
    </citation>
    <scope>NUCLEOTIDE SEQUENCE [LARGE SCALE GENOMIC DNA]</scope>
    <source>
        <strain evidence="2 3">DSM 22368</strain>
    </source>
</reference>
<name>A0A7X0JY70_9GAMM</name>
<dbReference type="InParanoid" id="A0A7X0JY70"/>
<dbReference type="RefSeq" id="WP_166843386.1">
    <property type="nucleotide sequence ID" value="NZ_JAAONY010000004.1"/>
</dbReference>
<accession>A0A7X0JY70</accession>
<comment type="caution">
    <text evidence="2">The sequence shown here is derived from an EMBL/GenBank/DDBJ whole genome shotgun (WGS) entry which is preliminary data.</text>
</comment>
<proteinExistence type="predicted"/>
<dbReference type="Proteomes" id="UP000528457">
    <property type="component" value="Unassembled WGS sequence"/>
</dbReference>
<dbReference type="EMBL" id="JACHHT010000004">
    <property type="protein sequence ID" value="MBB6523601.1"/>
    <property type="molecule type" value="Genomic_DNA"/>
</dbReference>
<sequence>MKRWILTASLALGLSYQAGSLAQQSPASRLEGLMQQWLAIEQQREQMRLSWQEEKQVLQQRLELLNAESSGLKKHLDKHSGLKTKAQQKREELASEQNALEARQQQLKGSLESASRHVTALLPRLPEPLAKHWQENLNKLALLEDHPSKRLDLYLDMYKSFDRFREKVTLHQALMPIADEGEQEILVDQLYLGVSKGWYLSRDGQYAGYGEAGSDQWQWHSDNALADQLQALIKAAKQPEKATLLPITVTLSGDAI</sequence>
<dbReference type="AlphaFoldDB" id="A0A7X0JY70"/>
<feature type="region of interest" description="Disordered" evidence="1">
    <location>
        <begin position="73"/>
        <end position="98"/>
    </location>
</feature>
<dbReference type="Pfam" id="PF11932">
    <property type="entry name" value="DUF3450"/>
    <property type="match status" value="1"/>
</dbReference>
<dbReference type="InterPro" id="IPR016866">
    <property type="entry name" value="UCP028069"/>
</dbReference>
<keyword evidence="3" id="KW-1185">Reference proteome</keyword>
<evidence type="ECO:0008006" key="4">
    <source>
        <dbReference type="Google" id="ProtNLM"/>
    </source>
</evidence>
<protein>
    <recommendedName>
        <fullName evidence="4">DUF3450 domain-containing protein</fullName>
    </recommendedName>
</protein>
<organism evidence="2 3">
    <name type="scientific">Pseudoteredinibacter isoporae</name>
    <dbReference type="NCBI Taxonomy" id="570281"/>
    <lineage>
        <taxon>Bacteria</taxon>
        <taxon>Pseudomonadati</taxon>
        <taxon>Pseudomonadota</taxon>
        <taxon>Gammaproteobacteria</taxon>
        <taxon>Cellvibrionales</taxon>
        <taxon>Cellvibrionaceae</taxon>
        <taxon>Pseudoteredinibacter</taxon>
    </lineage>
</organism>
<evidence type="ECO:0000313" key="2">
    <source>
        <dbReference type="EMBL" id="MBB6523601.1"/>
    </source>
</evidence>
<gene>
    <name evidence="2" type="ORF">HNR48_003915</name>
</gene>